<evidence type="ECO:0000313" key="6">
    <source>
        <dbReference type="EMBL" id="NMK97886.1"/>
    </source>
</evidence>
<dbReference type="EMBL" id="JABBLX010000023">
    <property type="protein sequence ID" value="NMK97886.1"/>
    <property type="molecule type" value="Genomic_DNA"/>
</dbReference>
<dbReference type="SMART" id="SM00382">
    <property type="entry name" value="AAA"/>
    <property type="match status" value="1"/>
</dbReference>
<dbReference type="PANTHER" id="PTHR43423">
    <property type="entry name" value="ABC TRANSPORTER I FAMILY MEMBER 17"/>
    <property type="match status" value="1"/>
</dbReference>
<dbReference type="Proteomes" id="UP000538955">
    <property type="component" value="Unassembled WGS sequence"/>
</dbReference>
<proteinExistence type="predicted"/>
<keyword evidence="7" id="KW-1185">Reference proteome</keyword>
<feature type="domain" description="ABC transporter" evidence="4">
    <location>
        <begin position="3"/>
        <end position="220"/>
    </location>
</feature>
<dbReference type="InterPro" id="IPR017871">
    <property type="entry name" value="ABC_transporter-like_CS"/>
</dbReference>
<dbReference type="InterPro" id="IPR003593">
    <property type="entry name" value="AAA+_ATPase"/>
</dbReference>
<accession>A0A7X9WF36</accession>
<dbReference type="GO" id="GO:0016887">
    <property type="term" value="F:ATP hydrolysis activity"/>
    <property type="evidence" value="ECO:0007669"/>
    <property type="project" value="InterPro"/>
</dbReference>
<dbReference type="EMBL" id="JABBMI010000069">
    <property type="protein sequence ID" value="NMK54762.1"/>
    <property type="molecule type" value="Genomic_DNA"/>
</dbReference>
<keyword evidence="2" id="KW-0547">Nucleotide-binding</keyword>
<evidence type="ECO:0000259" key="4">
    <source>
        <dbReference type="PROSITE" id="PS50893"/>
    </source>
</evidence>
<dbReference type="RefSeq" id="WP_023351170.1">
    <property type="nucleotide sequence ID" value="NZ_CBCPJN010000002.1"/>
</dbReference>
<gene>
    <name evidence="6" type="ORF">HHM13_07255</name>
    <name evidence="5" type="ORF">HHM24_08510</name>
</gene>
<dbReference type="PANTHER" id="PTHR43423:SF1">
    <property type="entry name" value="ABC TRANSPORTER I FAMILY MEMBER 17"/>
    <property type="match status" value="1"/>
</dbReference>
<organism evidence="6 8">
    <name type="scientific">Staphylococcus capitis</name>
    <dbReference type="NCBI Taxonomy" id="29388"/>
    <lineage>
        <taxon>Bacteria</taxon>
        <taxon>Bacillati</taxon>
        <taxon>Bacillota</taxon>
        <taxon>Bacilli</taxon>
        <taxon>Bacillales</taxon>
        <taxon>Staphylococcaceae</taxon>
        <taxon>Staphylococcus</taxon>
    </lineage>
</organism>
<protein>
    <submittedName>
        <fullName evidence="6">ATP-binding cassette domain-containing protein</fullName>
    </submittedName>
</protein>
<dbReference type="Gene3D" id="3.40.50.300">
    <property type="entry name" value="P-loop containing nucleotide triphosphate hydrolases"/>
    <property type="match status" value="1"/>
</dbReference>
<keyword evidence="1" id="KW-0813">Transport</keyword>
<name>A0A7X9WF36_STACP</name>
<dbReference type="AlphaFoldDB" id="A0A7X9WF36"/>
<dbReference type="Pfam" id="PF00005">
    <property type="entry name" value="ABC_tran"/>
    <property type="match status" value="1"/>
</dbReference>
<dbReference type="Proteomes" id="UP000550736">
    <property type="component" value="Unassembled WGS sequence"/>
</dbReference>
<dbReference type="PROSITE" id="PS50893">
    <property type="entry name" value="ABC_TRANSPORTER_2"/>
    <property type="match status" value="1"/>
</dbReference>
<evidence type="ECO:0000313" key="5">
    <source>
        <dbReference type="EMBL" id="NMK54762.1"/>
    </source>
</evidence>
<dbReference type="PROSITE" id="PS00211">
    <property type="entry name" value="ABC_TRANSPORTER_1"/>
    <property type="match status" value="1"/>
</dbReference>
<evidence type="ECO:0000313" key="7">
    <source>
        <dbReference type="Proteomes" id="UP000538955"/>
    </source>
</evidence>
<evidence type="ECO:0000256" key="2">
    <source>
        <dbReference type="ARBA" id="ARBA00022741"/>
    </source>
</evidence>
<evidence type="ECO:0000313" key="8">
    <source>
        <dbReference type="Proteomes" id="UP000550736"/>
    </source>
</evidence>
<reference evidence="7 8" key="1">
    <citation type="submission" date="2020-04" db="EMBL/GenBank/DDBJ databases">
        <title>The Epidemiology and Molecular Characteristics of Linezolid-Resistant Staphylococcus capitis in Huashan Hospital, Shanghai.</title>
        <authorList>
            <person name="Ding L."/>
            <person name="Li P."/>
            <person name="Yang Y."/>
            <person name="Lin D."/>
            <person name="Xu X."/>
        </authorList>
    </citation>
    <scope>NUCLEOTIDE SEQUENCE [LARGE SCALE GENOMIC DNA]</scope>
    <source>
        <strain evidence="6 8">12-86</strain>
        <strain evidence="5 7">17-84</strain>
    </source>
</reference>
<keyword evidence="3 6" id="KW-0067">ATP-binding</keyword>
<dbReference type="InterPro" id="IPR027417">
    <property type="entry name" value="P-loop_NTPase"/>
</dbReference>
<sequence length="220" mass="25046">MLLKVENLTYEADKRTILNNINLNIEKGDTIAVIGPSGSGKSTLFKQLNNLISPTEGELYLDGKNYNDYSPEELRSRVSYLMQQSGLIGSTIEHNMKFPCEARGDKFDREKAKQLIKQVGLGDYDLDAEIEHMSGGERQRITIARQLMYEPEVLLLDESTSALDTKNKENIENIIFDFAKKGVAILWITHSDDQSMRHFKRRITITDGKITKDEELNSDE</sequence>
<comment type="caution">
    <text evidence="6">The sequence shown here is derived from an EMBL/GenBank/DDBJ whole genome shotgun (WGS) entry which is preliminary data.</text>
</comment>
<evidence type="ECO:0000256" key="1">
    <source>
        <dbReference type="ARBA" id="ARBA00022448"/>
    </source>
</evidence>
<dbReference type="InterPro" id="IPR003439">
    <property type="entry name" value="ABC_transporter-like_ATP-bd"/>
</dbReference>
<dbReference type="SUPFAM" id="SSF52540">
    <property type="entry name" value="P-loop containing nucleoside triphosphate hydrolases"/>
    <property type="match status" value="1"/>
</dbReference>
<evidence type="ECO:0000256" key="3">
    <source>
        <dbReference type="ARBA" id="ARBA00022840"/>
    </source>
</evidence>
<dbReference type="GO" id="GO:0005524">
    <property type="term" value="F:ATP binding"/>
    <property type="evidence" value="ECO:0007669"/>
    <property type="project" value="UniProtKB-KW"/>
</dbReference>